<dbReference type="Pfam" id="PF03372">
    <property type="entry name" value="Exo_endo_phos"/>
    <property type="match status" value="1"/>
</dbReference>
<organism evidence="5 6">
    <name type="scientific">Leptolyngbya foveolarum</name>
    <dbReference type="NCBI Taxonomy" id="47253"/>
    <lineage>
        <taxon>Bacteria</taxon>
        <taxon>Bacillati</taxon>
        <taxon>Cyanobacteriota</taxon>
        <taxon>Cyanophyceae</taxon>
        <taxon>Leptolyngbyales</taxon>
        <taxon>Leptolyngbyaceae</taxon>
        <taxon>Leptolyngbya group</taxon>
        <taxon>Leptolyngbya</taxon>
    </lineage>
</organism>
<dbReference type="InterPro" id="IPR011048">
    <property type="entry name" value="Haem_d1_sf"/>
</dbReference>
<dbReference type="Gene3D" id="3.60.21.10">
    <property type="match status" value="1"/>
</dbReference>
<name>A0A2W4U000_9CYAN</name>
<dbReference type="GO" id="GO:0005509">
    <property type="term" value="F:calcium ion binding"/>
    <property type="evidence" value="ECO:0007669"/>
    <property type="project" value="InterPro"/>
</dbReference>
<dbReference type="SUPFAM" id="SSF55816">
    <property type="entry name" value="5'-nucleotidase (syn. UDP-sugar hydrolase), C-terminal domain"/>
    <property type="match status" value="1"/>
</dbReference>
<evidence type="ECO:0000313" key="6">
    <source>
        <dbReference type="Proteomes" id="UP000249354"/>
    </source>
</evidence>
<sequence length="1929" mass="200476">MTPSFTKIGSFASEIGAEITAYDSDRQLLYVVSGGTTIQIIELSDPTSPQEVFSLDIAQFGVPINGANSIAYKNNLLAVAIAADPITDPGIVALIDLTAVTEINAAGGNILDAVKTFTVGALPDMLTFSPDGSKVLVANEGEAVVEVADDGAVTVTDPEGSVSIIDVSGDFSTLGQSNVATADFSRFNGQEADLRGDGVRIFPDATTAQDVEPEYIAVSPDGTKAFVTLQENNAIAIVDVASATVEAIQPLGLKDYSLSGLDASDKDDAINIQPQPVFGLYMPDAIASFESNGETFYLIANEGDDRGDADADPRGDAIRLKDLADVTSFGRSGLSLDPAFEQQLLADGLLEDEALGRLTLSSIDGDTDGDGDIDRLVSYGGRSFSVLDSNGNIVFDSGDQIERITAELTPELFNANDGDPAEVDARSDNKGPEPETVTTGVIDGKLYAFVSLERAGGGVLVYDLADPRQPEFVQYFRSDEDIAPEGLTFISAENSPNGQPLLAVANEVSNTIALYSPDVSGGPINGPELTSIYAIQGAGQVSALVDMAVVTSGIVTAVDTNGFYLQDAVGDGNLATSDALFVFTSDVPSVTVGDELQVAGMVSEFTPGGASTGNLSTTQISGNPVITTLSTGNALPVATIIGSGGRVPPAENIDDDAFGAFEPATDGIDFFESLEAMRVTAEDLLVVNGTNRFGEIFAVANQGANASGLSDRQTLNISPDDLNPERIQINQDTGVLPGFSLPTVDVGALLGNVTGVVSYGFGNFEILPTEAFTVVADSTLTPETTALTNGDDQLTIASYNVLNLDINDGDGDTDVADGRFEAIAQQIINNLGTPDIVGLQEIQDNSGSADDGTIAADATLQALVEAIAQAGGPTYQFIDNTFIGNNTSGGQPGGNIRTAFLYNPERVTSVGEAKTIGDQIAGSPFEGARLPLVATFAFNGENVTVVNNHFSSKGGSAPILGTSQDFVARQEDPSVNGSLDERREQAQAVNNFVDGVLTNDADANVVVLGDLNEFEFVSPLQILEGTTVSTSGGQAIETGGSPVLTNLINNIPEDERYSFIFQGNSQELDHILVSDALAARADIDIVHVNTERAEIPQLASDHDPVLTRLNLGEAPTMENFQLQLLHLSDQEAGIPALQDAPRASAVLNALRDDYENTLVLSSGDAYIPGVFFSASEDAFGGAGRADILIQNELGLQAIAFGNHEFDLGPDRILDLIGGAEDDPATPDVDESFIGAQFPYLSSNLDFSASVLAGLVVPDDQAPVDNSIAATTVIDVNGQSVGVVGATTPTLPTLSIPGDVAVEPQTFAGDPTPEQLDALAAEIQTDVDELLAANPGLDKVVLISHFQQISIEQAIATRLSNVDVIVAGGSNTRLLDETDRLRDGDTTQGEYPIFSTDADGKPIAIVNTDGNYKYIGRLVVEFDANGNIIPESYDAAVSGAYAADDQGVAELNAGDLVDPEIQGIVDALNEVIVAKESNVFGVSTVYLNGRRESIRTEETNLGNLTADANLAIAKATDPTVTISIKNGGGIRDQIGRVFVPAGSTGEADLLTTEAIPGVKPEGGISENDIGNSLRFNNGLSLLTVTAAELLEIIEYGVAASTPDDSTTEGRFPQVAGIQFSFDLTAAAGDRVQSLVVLDEDGNDMDVIAQDGELVGDSDRTFRLVTLGFLAEGGDGYTFPMRDVVNLTQPDDAPRTGAATFAPDGSEQDALAEYLAATFGADSPFDQVDTSRAEDTRLQNLAFRADTVIDGIIGGGGGPVEPIPASIVPQFNFASAGGAIVEVDTMSQIYFGGDGDDFFDATMSKSGNRIFGRDGDDLILGGANDIIVGGAGDDILFAGEGGNTLTGGAGADQFWVAYGGIPIAGNIITDFTAGTDVIGFGGISDVSSFSDVQLVQSGADTRILSPAGGLAIAVLNNVAISALTESSFAFA</sequence>
<dbReference type="PRINTS" id="PR01607">
    <property type="entry name" value="APYRASEFAMLY"/>
</dbReference>
<dbReference type="InterPro" id="IPR001343">
    <property type="entry name" value="Hemolysn_Ca-bd"/>
</dbReference>
<dbReference type="InterPro" id="IPR011049">
    <property type="entry name" value="Serralysin-like_metalloprot_C"/>
</dbReference>
<dbReference type="SUPFAM" id="SSF56300">
    <property type="entry name" value="Metallo-dependent phosphatases"/>
    <property type="match status" value="1"/>
</dbReference>
<feature type="compositionally biased region" description="Basic and acidic residues" evidence="1">
    <location>
        <begin position="423"/>
        <end position="433"/>
    </location>
</feature>
<evidence type="ECO:0000259" key="4">
    <source>
        <dbReference type="Pfam" id="PF22494"/>
    </source>
</evidence>
<proteinExistence type="predicted"/>
<feature type="region of interest" description="Disordered" evidence="1">
    <location>
        <begin position="414"/>
        <end position="437"/>
    </location>
</feature>
<accession>A0A2W4U000</accession>
<dbReference type="Gene3D" id="3.60.10.10">
    <property type="entry name" value="Endonuclease/exonuclease/phosphatase"/>
    <property type="match status" value="1"/>
</dbReference>
<feature type="domain" description="5'-Nucleotidase C-terminal" evidence="2">
    <location>
        <begin position="1480"/>
        <end position="1676"/>
    </location>
</feature>
<feature type="domain" description="Choice-of-anchor I" evidence="4">
    <location>
        <begin position="16"/>
        <end position="515"/>
    </location>
</feature>
<evidence type="ECO:0000256" key="1">
    <source>
        <dbReference type="SAM" id="MobiDB-lite"/>
    </source>
</evidence>
<dbReference type="PANTHER" id="PTHR42834:SF1">
    <property type="entry name" value="ENDONUCLEASE_EXONUCLEASE_PHOSPHATASE FAMILY PROTEIN (AFU_ORTHOLOGUE AFUA_3G09210)"/>
    <property type="match status" value="1"/>
</dbReference>
<dbReference type="InterPro" id="IPR036907">
    <property type="entry name" value="5'-Nucleotdase_C_sf"/>
</dbReference>
<dbReference type="InterPro" id="IPR008334">
    <property type="entry name" value="5'-Nucleotdase_C"/>
</dbReference>
<dbReference type="Pfam" id="PF22494">
    <property type="entry name" value="choice_anch_I"/>
    <property type="match status" value="1"/>
</dbReference>
<dbReference type="Pfam" id="PF02872">
    <property type="entry name" value="5_nucleotid_C"/>
    <property type="match status" value="1"/>
</dbReference>
<reference evidence="5 6" key="2">
    <citation type="submission" date="2018-06" db="EMBL/GenBank/DDBJ databases">
        <title>Metagenomic assembly of (sub)arctic Cyanobacteria and their associated microbiome from non-axenic cultures.</title>
        <authorList>
            <person name="Baurain D."/>
        </authorList>
    </citation>
    <scope>NUCLEOTIDE SEQUENCE [LARGE SCALE GENOMIC DNA]</scope>
    <source>
        <strain evidence="5">ULC129bin1</strain>
    </source>
</reference>
<reference evidence="6" key="1">
    <citation type="submission" date="2018-04" db="EMBL/GenBank/DDBJ databases">
        <authorList>
            <person name="Cornet L."/>
        </authorList>
    </citation>
    <scope>NUCLEOTIDE SEQUENCE [LARGE SCALE GENOMIC DNA]</scope>
</reference>
<evidence type="ECO:0000313" key="5">
    <source>
        <dbReference type="EMBL" id="PZO12370.1"/>
    </source>
</evidence>
<evidence type="ECO:0000259" key="2">
    <source>
        <dbReference type="Pfam" id="PF02872"/>
    </source>
</evidence>
<dbReference type="Gene3D" id="2.150.10.10">
    <property type="entry name" value="Serralysin-like metalloprotease, C-terminal"/>
    <property type="match status" value="1"/>
</dbReference>
<dbReference type="Pfam" id="PF00353">
    <property type="entry name" value="HemolysinCabind"/>
    <property type="match status" value="1"/>
</dbReference>
<keyword evidence="5" id="KW-0378">Hydrolase</keyword>
<dbReference type="SUPFAM" id="SSF101898">
    <property type="entry name" value="NHL repeat"/>
    <property type="match status" value="1"/>
</dbReference>
<dbReference type="SUPFAM" id="SSF51004">
    <property type="entry name" value="C-terminal (heme d1) domain of cytochrome cd1-nitrite reductase"/>
    <property type="match status" value="1"/>
</dbReference>
<dbReference type="GO" id="GO:0009166">
    <property type="term" value="P:nucleotide catabolic process"/>
    <property type="evidence" value="ECO:0007669"/>
    <property type="project" value="InterPro"/>
</dbReference>
<dbReference type="CDD" id="cd10283">
    <property type="entry name" value="MnuA_DNase1-like"/>
    <property type="match status" value="1"/>
</dbReference>
<dbReference type="EMBL" id="QBMC01000151">
    <property type="protein sequence ID" value="PZO12370.1"/>
    <property type="molecule type" value="Genomic_DNA"/>
</dbReference>
<evidence type="ECO:0000259" key="3">
    <source>
        <dbReference type="Pfam" id="PF03372"/>
    </source>
</evidence>
<dbReference type="Gene3D" id="2.130.10.10">
    <property type="entry name" value="YVTN repeat-like/Quinoprotein amine dehydrogenase"/>
    <property type="match status" value="1"/>
</dbReference>
<dbReference type="CDD" id="cd04486">
    <property type="entry name" value="YhcR_OBF_like"/>
    <property type="match status" value="1"/>
</dbReference>
<dbReference type="PANTHER" id="PTHR42834">
    <property type="entry name" value="ENDONUCLEASE/EXONUCLEASE/PHOSPHATASE FAMILY PROTEIN (AFU_ORTHOLOGUE AFUA_3G09210)"/>
    <property type="match status" value="1"/>
</dbReference>
<dbReference type="GO" id="GO:0016787">
    <property type="term" value="F:hydrolase activity"/>
    <property type="evidence" value="ECO:0007669"/>
    <property type="project" value="UniProtKB-KW"/>
</dbReference>
<dbReference type="InterPro" id="IPR015943">
    <property type="entry name" value="WD40/YVTN_repeat-like_dom_sf"/>
</dbReference>
<dbReference type="SUPFAM" id="SSF56219">
    <property type="entry name" value="DNase I-like"/>
    <property type="match status" value="1"/>
</dbReference>
<feature type="domain" description="Endonuclease/exonuclease/phosphatase" evidence="3">
    <location>
        <begin position="798"/>
        <end position="1102"/>
    </location>
</feature>
<dbReference type="Gene3D" id="3.90.780.10">
    <property type="entry name" value="5'-Nucleotidase, C-terminal domain"/>
    <property type="match status" value="1"/>
</dbReference>
<gene>
    <name evidence="5" type="ORF">DCF25_17760</name>
</gene>
<protein>
    <submittedName>
        <fullName evidence="5">Multifunctional hydrolase/phosphatase/nucleotidase</fullName>
    </submittedName>
</protein>
<dbReference type="InterPro" id="IPR005135">
    <property type="entry name" value="Endo/exonuclease/phosphatase"/>
</dbReference>
<dbReference type="InterPro" id="IPR029052">
    <property type="entry name" value="Metallo-depent_PP-like"/>
</dbReference>
<dbReference type="InterPro" id="IPR055188">
    <property type="entry name" value="Choice_anch_I"/>
</dbReference>
<dbReference type="InterPro" id="IPR036691">
    <property type="entry name" value="Endo/exonu/phosph_ase_sf"/>
</dbReference>
<dbReference type="Proteomes" id="UP000249354">
    <property type="component" value="Unassembled WGS sequence"/>
</dbReference>
<dbReference type="SUPFAM" id="SSF51120">
    <property type="entry name" value="beta-Roll"/>
    <property type="match status" value="1"/>
</dbReference>
<dbReference type="InterPro" id="IPR006179">
    <property type="entry name" value="5_nucleotidase/apyrase"/>
</dbReference>
<dbReference type="NCBIfam" id="NF038117">
    <property type="entry name" value="choice_anch_I"/>
    <property type="match status" value="1"/>
</dbReference>
<comment type="caution">
    <text evidence="5">The sequence shown here is derived from an EMBL/GenBank/DDBJ whole genome shotgun (WGS) entry which is preliminary data.</text>
</comment>